<dbReference type="CDD" id="cd06464">
    <property type="entry name" value="ACD_sHsps-like"/>
    <property type="match status" value="1"/>
</dbReference>
<reference evidence="2" key="1">
    <citation type="submission" date="2018-05" db="EMBL/GenBank/DDBJ databases">
        <authorList>
            <person name="Lanie J.A."/>
            <person name="Ng W.-L."/>
            <person name="Kazmierczak K.M."/>
            <person name="Andrzejewski T.M."/>
            <person name="Davidsen T.M."/>
            <person name="Wayne K.J."/>
            <person name="Tettelin H."/>
            <person name="Glass J.I."/>
            <person name="Rusch D."/>
            <person name="Podicherti R."/>
            <person name="Tsui H.-C.T."/>
            <person name="Winkler M.E."/>
        </authorList>
    </citation>
    <scope>NUCLEOTIDE SEQUENCE</scope>
</reference>
<dbReference type="InterPro" id="IPR002068">
    <property type="entry name" value="A-crystallin/Hsp20_dom"/>
</dbReference>
<gene>
    <name evidence="2" type="ORF">METZ01_LOCUS491229</name>
</gene>
<proteinExistence type="predicted"/>
<dbReference type="Gene3D" id="2.60.40.790">
    <property type="match status" value="1"/>
</dbReference>
<feature type="domain" description="SHSP" evidence="1">
    <location>
        <begin position="1"/>
        <end position="93"/>
    </location>
</feature>
<evidence type="ECO:0000313" key="2">
    <source>
        <dbReference type="EMBL" id="SVE38375.1"/>
    </source>
</evidence>
<dbReference type="AlphaFoldDB" id="A0A383D2A0"/>
<evidence type="ECO:0000259" key="1">
    <source>
        <dbReference type="PROSITE" id="PS01031"/>
    </source>
</evidence>
<dbReference type="PROSITE" id="PS01031">
    <property type="entry name" value="SHSP"/>
    <property type="match status" value="1"/>
</dbReference>
<sequence length="93" mass="10300">IVDEIPGLNKKQLNVDVEDGVLTISGDKHSTFEDEGAKVIRRELKQSSFKRSFELGELLDGDKIAANFKDGVLSVSIPKTEPEKPKKTFVKIS</sequence>
<dbReference type="Pfam" id="PF00011">
    <property type="entry name" value="HSP20"/>
    <property type="match status" value="1"/>
</dbReference>
<feature type="non-terminal residue" evidence="2">
    <location>
        <position position="1"/>
    </location>
</feature>
<dbReference type="EMBL" id="UINC01213548">
    <property type="protein sequence ID" value="SVE38375.1"/>
    <property type="molecule type" value="Genomic_DNA"/>
</dbReference>
<name>A0A383D2A0_9ZZZZ</name>
<dbReference type="InterPro" id="IPR031107">
    <property type="entry name" value="Small_HSP"/>
</dbReference>
<dbReference type="SUPFAM" id="SSF49764">
    <property type="entry name" value="HSP20-like chaperones"/>
    <property type="match status" value="1"/>
</dbReference>
<protein>
    <recommendedName>
        <fullName evidence="1">SHSP domain-containing protein</fullName>
    </recommendedName>
</protein>
<organism evidence="2">
    <name type="scientific">marine metagenome</name>
    <dbReference type="NCBI Taxonomy" id="408172"/>
    <lineage>
        <taxon>unclassified sequences</taxon>
        <taxon>metagenomes</taxon>
        <taxon>ecological metagenomes</taxon>
    </lineage>
</organism>
<accession>A0A383D2A0</accession>
<dbReference type="PANTHER" id="PTHR11527">
    <property type="entry name" value="HEAT-SHOCK PROTEIN 20 FAMILY MEMBER"/>
    <property type="match status" value="1"/>
</dbReference>
<dbReference type="InterPro" id="IPR008978">
    <property type="entry name" value="HSP20-like_chaperone"/>
</dbReference>